<dbReference type="GO" id="GO:0016301">
    <property type="term" value="F:kinase activity"/>
    <property type="evidence" value="ECO:0007669"/>
    <property type="project" value="UniProtKB-KW"/>
</dbReference>
<keyword evidence="6" id="KW-0808">Transferase</keyword>
<evidence type="ECO:0000256" key="4">
    <source>
        <dbReference type="ARBA" id="ARBA00022553"/>
    </source>
</evidence>
<dbReference type="PROSITE" id="PS51094">
    <property type="entry name" value="PTS_EIIA_TYPE_2"/>
    <property type="match status" value="1"/>
</dbReference>
<dbReference type="InterPro" id="IPR016152">
    <property type="entry name" value="PTrfase/Anion_transptr"/>
</dbReference>
<dbReference type="GO" id="GO:0090563">
    <property type="term" value="F:protein-phosphocysteine-sugar phosphotransferase activity"/>
    <property type="evidence" value="ECO:0007669"/>
    <property type="project" value="TreeGrafter"/>
</dbReference>
<dbReference type="InterPro" id="IPR002178">
    <property type="entry name" value="PTS_EIIA_type-2_dom"/>
</dbReference>
<reference evidence="14" key="2">
    <citation type="submission" date="2017-05" db="EMBL/GenBank/DDBJ databases">
        <authorList>
            <consortium name="The Broad Institute Genomics Platform"/>
            <consortium name="The Broad Institute Genomic Center for Infectious Diseases"/>
            <person name="Earl A."/>
            <person name="Manson A."/>
            <person name="Schwartman J."/>
            <person name="Gilmore M."/>
            <person name="Abouelleil A."/>
            <person name="Cao P."/>
            <person name="Chapman S."/>
            <person name="Cusick C."/>
            <person name="Shea T."/>
            <person name="Young S."/>
            <person name="Neafsey D."/>
            <person name="Nusbaum C."/>
            <person name="Birren B."/>
        </authorList>
    </citation>
    <scope>NUCLEOTIDE SEQUENCE</scope>
    <source>
        <strain evidence="14">9E7_DIV0242</strain>
    </source>
</reference>
<comment type="function">
    <text evidence="1">The phosphoenolpyruvate-dependent sugar phosphotransferase system (sugar PTS), a major carbohydrate active transport system, catalyzes the phosphorylation of incoming sugar substrates concomitantly with their translocation across the cell membrane. The enzyme II CmtAB PTS system is involved in D-mannitol transport.</text>
</comment>
<feature type="domain" description="PTS EIIA type-2" evidence="12">
    <location>
        <begin position="1"/>
        <end position="140"/>
    </location>
</feature>
<dbReference type="Proteomes" id="UP000195141">
    <property type="component" value="Chromosome"/>
</dbReference>
<dbReference type="PANTHER" id="PTHR30181">
    <property type="entry name" value="MANNITOL PERMEASE IIC COMPONENT"/>
    <property type="match status" value="1"/>
</dbReference>
<name>A0A242K6K1_9ENTE</name>
<dbReference type="GO" id="GO:0005886">
    <property type="term" value="C:plasma membrane"/>
    <property type="evidence" value="ECO:0007669"/>
    <property type="project" value="TreeGrafter"/>
</dbReference>
<evidence type="ECO:0000256" key="2">
    <source>
        <dbReference type="ARBA" id="ARBA00014783"/>
    </source>
</evidence>
<evidence type="ECO:0000256" key="5">
    <source>
        <dbReference type="ARBA" id="ARBA00022597"/>
    </source>
</evidence>
<keyword evidence="7" id="KW-0598">Phosphotransferase system</keyword>
<dbReference type="PANTHER" id="PTHR30181:SF2">
    <property type="entry name" value="PTS SYSTEM MANNITOL-SPECIFIC EIICBA COMPONENT"/>
    <property type="match status" value="1"/>
</dbReference>
<sequence length="143" mass="15552">MELECKDVVLNQRFEDKETAIIAAGKLLQERGYVTESYIPKMIERDQMTSTFIGNMVAIPHGTEDSKTEILRSGIVLIQVPQGVSFDGNEVKLIIGIAGAEGQHLDLLAEIAMVCSEMENVEKLIAATDKEAVIQLFEGGAAA</sequence>
<dbReference type="Pfam" id="PF00359">
    <property type="entry name" value="PTS_EIIA_2"/>
    <property type="match status" value="1"/>
</dbReference>
<dbReference type="Gene3D" id="3.40.930.10">
    <property type="entry name" value="Mannitol-specific EII, Chain A"/>
    <property type="match status" value="1"/>
</dbReference>
<dbReference type="AlphaFoldDB" id="A0A242K6K1"/>
<dbReference type="RefSeq" id="WP_086349118.1">
    <property type="nucleotide sequence ID" value="NZ_CP147247.1"/>
</dbReference>
<evidence type="ECO:0000256" key="11">
    <source>
        <dbReference type="ARBA" id="ARBA00030962"/>
    </source>
</evidence>
<protein>
    <recommendedName>
        <fullName evidence="2">Mannitol-specific phosphotransferase enzyme IIA component</fullName>
    </recommendedName>
    <alternativeName>
        <fullName evidence="10">EIIA</fullName>
    </alternativeName>
    <alternativeName>
        <fullName evidence="11">EIII</fullName>
    </alternativeName>
    <alternativeName>
        <fullName evidence="9">PTS system mannitol-specific EIIA component</fullName>
    </alternativeName>
</protein>
<keyword evidence="4" id="KW-0597">Phosphoprotein</keyword>
<dbReference type="EMBL" id="CP147247">
    <property type="protein sequence ID" value="WYJ92148.1"/>
    <property type="molecule type" value="Genomic_DNA"/>
</dbReference>
<dbReference type="GO" id="GO:0009401">
    <property type="term" value="P:phosphoenolpyruvate-dependent sugar phosphotransferase system"/>
    <property type="evidence" value="ECO:0007669"/>
    <property type="project" value="UniProtKB-KW"/>
</dbReference>
<evidence type="ECO:0000256" key="1">
    <source>
        <dbReference type="ARBA" id="ARBA00002434"/>
    </source>
</evidence>
<evidence type="ECO:0000256" key="9">
    <source>
        <dbReference type="ARBA" id="ARBA00029908"/>
    </source>
</evidence>
<keyword evidence="15" id="KW-1185">Reference proteome</keyword>
<reference evidence="14" key="3">
    <citation type="submission" date="2024-03" db="EMBL/GenBank/DDBJ databases">
        <title>The Genome Sequence of Enterococcus sp. DIV0242b.</title>
        <authorList>
            <consortium name="The Broad Institute Genomics Platform"/>
            <consortium name="The Broad Institute Microbial Omics Core"/>
            <consortium name="The Broad Institute Genomic Center for Infectious Diseases"/>
            <person name="Earl A."/>
            <person name="Manson A."/>
            <person name="Gilmore M."/>
            <person name="Schwartman J."/>
            <person name="Shea T."/>
            <person name="Abouelleil A."/>
            <person name="Cao P."/>
            <person name="Chapman S."/>
            <person name="Cusick C."/>
            <person name="Young S."/>
            <person name="Neafsey D."/>
            <person name="Nusbaum C."/>
            <person name="Birren B."/>
        </authorList>
    </citation>
    <scope>NUCLEOTIDE SEQUENCE</scope>
    <source>
        <strain evidence="14">9E7_DIV0242</strain>
    </source>
</reference>
<evidence type="ECO:0000256" key="6">
    <source>
        <dbReference type="ARBA" id="ARBA00022679"/>
    </source>
</evidence>
<evidence type="ECO:0000256" key="7">
    <source>
        <dbReference type="ARBA" id="ARBA00022683"/>
    </source>
</evidence>
<dbReference type="EMBL" id="NGMM01000003">
    <property type="protein sequence ID" value="OTP15834.1"/>
    <property type="molecule type" value="Genomic_DNA"/>
</dbReference>
<evidence type="ECO:0000313" key="13">
    <source>
        <dbReference type="EMBL" id="OTP15834.1"/>
    </source>
</evidence>
<keyword evidence="3" id="KW-0813">Transport</keyword>
<evidence type="ECO:0000256" key="8">
    <source>
        <dbReference type="ARBA" id="ARBA00022777"/>
    </source>
</evidence>
<evidence type="ECO:0000256" key="3">
    <source>
        <dbReference type="ARBA" id="ARBA00022448"/>
    </source>
</evidence>
<keyword evidence="8" id="KW-0418">Kinase</keyword>
<dbReference type="PROSITE" id="PS00372">
    <property type="entry name" value="PTS_EIIA_TYPE_2_HIS"/>
    <property type="match status" value="1"/>
</dbReference>
<dbReference type="CDD" id="cd00211">
    <property type="entry name" value="PTS_IIA_fru"/>
    <property type="match status" value="1"/>
</dbReference>
<keyword evidence="5" id="KW-0762">Sugar transport</keyword>
<dbReference type="OrthoDB" id="1640042at2"/>
<evidence type="ECO:0000259" key="12">
    <source>
        <dbReference type="PROSITE" id="PS51094"/>
    </source>
</evidence>
<accession>A0A242K6K1</accession>
<dbReference type="InterPro" id="IPR050893">
    <property type="entry name" value="Sugar_PTS"/>
</dbReference>
<evidence type="ECO:0000313" key="14">
    <source>
        <dbReference type="EMBL" id="WYJ92148.1"/>
    </source>
</evidence>
<reference evidence="13" key="1">
    <citation type="submission" date="2017-05" db="EMBL/GenBank/DDBJ databases">
        <title>The Genome Sequence of Enterococcus sp. 9E7_DIV0242.</title>
        <authorList>
            <consortium name="The Broad Institute Genomics Platform"/>
            <consortium name="The Broad Institute Genomic Center for Infectious Diseases"/>
            <person name="Earl A."/>
            <person name="Manson A."/>
            <person name="Schwartman J."/>
            <person name="Gilmore M."/>
            <person name="Abouelleil A."/>
            <person name="Cao P."/>
            <person name="Chapman S."/>
            <person name="Cusick C."/>
            <person name="Shea T."/>
            <person name="Young S."/>
            <person name="Neafsey D."/>
            <person name="Nusbaum C."/>
            <person name="Birren B."/>
        </authorList>
    </citation>
    <scope>NUCLEOTIDE SEQUENCE [LARGE SCALE GENOMIC DNA]</scope>
    <source>
        <strain evidence="13">9E7_DIV0242</strain>
    </source>
</reference>
<gene>
    <name evidence="13" type="ORF">A5888_002048</name>
    <name evidence="14" type="ORF">A5888_003921</name>
</gene>
<dbReference type="SUPFAM" id="SSF55804">
    <property type="entry name" value="Phoshotransferase/anion transport protein"/>
    <property type="match status" value="1"/>
</dbReference>
<evidence type="ECO:0000313" key="15">
    <source>
        <dbReference type="Proteomes" id="UP000195141"/>
    </source>
</evidence>
<organism evidence="13">
    <name type="scientific">Candidatus Enterococcus clewellii</name>
    <dbReference type="NCBI Taxonomy" id="1834193"/>
    <lineage>
        <taxon>Bacteria</taxon>
        <taxon>Bacillati</taxon>
        <taxon>Bacillota</taxon>
        <taxon>Bacilli</taxon>
        <taxon>Lactobacillales</taxon>
        <taxon>Enterococcaceae</taxon>
        <taxon>Enterococcus</taxon>
    </lineage>
</organism>
<proteinExistence type="predicted"/>
<evidence type="ECO:0000256" key="10">
    <source>
        <dbReference type="ARBA" id="ARBA00030956"/>
    </source>
</evidence>